<evidence type="ECO:0000313" key="3">
    <source>
        <dbReference type="EMBL" id="MDW5597702.1"/>
    </source>
</evidence>
<dbReference type="InterPro" id="IPR052563">
    <property type="entry name" value="FliK"/>
</dbReference>
<feature type="non-terminal residue" evidence="3">
    <location>
        <position position="1"/>
    </location>
</feature>
<accession>A0ABU4HWJ7</accession>
<keyword evidence="3" id="KW-0969">Cilium</keyword>
<feature type="region of interest" description="Disordered" evidence="1">
    <location>
        <begin position="1"/>
        <end position="52"/>
    </location>
</feature>
<protein>
    <submittedName>
        <fullName evidence="3">Flagellar hook-length control protein FliK</fullName>
    </submittedName>
</protein>
<dbReference type="PANTHER" id="PTHR37533">
    <property type="entry name" value="FLAGELLAR HOOK-LENGTH CONTROL PROTEIN"/>
    <property type="match status" value="1"/>
</dbReference>
<gene>
    <name evidence="3" type="ORF">R7226_25345</name>
</gene>
<feature type="region of interest" description="Disordered" evidence="1">
    <location>
        <begin position="166"/>
        <end position="192"/>
    </location>
</feature>
<evidence type="ECO:0000259" key="2">
    <source>
        <dbReference type="Pfam" id="PF02120"/>
    </source>
</evidence>
<comment type="caution">
    <text evidence="3">The sequence shown here is derived from an EMBL/GenBank/DDBJ whole genome shotgun (WGS) entry which is preliminary data.</text>
</comment>
<sequence length="221" mass="21552">SENAAAAAAPAESAPTAPSGSTAEPGAAAQPAAPAPASAAQGQGNAPAAGHPLGAIHTATAADKAAAAAPVRPVTLDHAVETVRLAMRAGAERGVTHARISLSPAELGGIEIHLRHTADGIVAKVIADSAGAAQVLQQSAGDLQRELEQQGLNLLRLDIGASGEQAGQAGRQQGFGASADGSRAGLRTAGPEDELLTIATDAPAAPTSLRLPNGALVDVLA</sequence>
<proteinExistence type="predicted"/>
<dbReference type="CDD" id="cd17470">
    <property type="entry name" value="T3SS_Flik_C"/>
    <property type="match status" value="1"/>
</dbReference>
<evidence type="ECO:0000256" key="1">
    <source>
        <dbReference type="SAM" id="MobiDB-lite"/>
    </source>
</evidence>
<evidence type="ECO:0000313" key="4">
    <source>
        <dbReference type="Proteomes" id="UP001284601"/>
    </source>
</evidence>
<feature type="compositionally biased region" description="Low complexity" evidence="1">
    <location>
        <begin position="166"/>
        <end position="179"/>
    </location>
</feature>
<dbReference type="InterPro" id="IPR021136">
    <property type="entry name" value="Flagellar_hook_control-like_C"/>
</dbReference>
<dbReference type="Gene3D" id="3.30.750.140">
    <property type="match status" value="1"/>
</dbReference>
<name>A0ABU4HWJ7_9ACTN</name>
<dbReference type="Pfam" id="PF02120">
    <property type="entry name" value="Flg_hook"/>
    <property type="match status" value="1"/>
</dbReference>
<dbReference type="EMBL" id="JAWSTH010000098">
    <property type="protein sequence ID" value="MDW5597702.1"/>
    <property type="molecule type" value="Genomic_DNA"/>
</dbReference>
<organism evidence="3 4">
    <name type="scientific">Conexibacter stalactiti</name>
    <dbReference type="NCBI Taxonomy" id="1940611"/>
    <lineage>
        <taxon>Bacteria</taxon>
        <taxon>Bacillati</taxon>
        <taxon>Actinomycetota</taxon>
        <taxon>Thermoleophilia</taxon>
        <taxon>Solirubrobacterales</taxon>
        <taxon>Conexibacteraceae</taxon>
        <taxon>Conexibacter</taxon>
    </lineage>
</organism>
<dbReference type="PANTHER" id="PTHR37533:SF2">
    <property type="entry name" value="FLAGELLAR HOOK-LENGTH CONTROL PROTEIN"/>
    <property type="match status" value="1"/>
</dbReference>
<keyword evidence="3" id="KW-0282">Flagellum</keyword>
<dbReference type="RefSeq" id="WP_318600167.1">
    <property type="nucleotide sequence ID" value="NZ_JAWSTH010000098.1"/>
</dbReference>
<reference evidence="4" key="1">
    <citation type="submission" date="2023-07" db="EMBL/GenBank/DDBJ databases">
        <title>Conexibacter stalactiti sp. nov., isolated from stalactites in a lava cave and emended description of the genus Conexibacter.</title>
        <authorList>
            <person name="Lee S.D."/>
        </authorList>
    </citation>
    <scope>NUCLEOTIDE SEQUENCE [LARGE SCALE GENOMIC DNA]</scope>
    <source>
        <strain evidence="4">KCTC 39840</strain>
    </source>
</reference>
<dbReference type="Proteomes" id="UP001284601">
    <property type="component" value="Unassembled WGS sequence"/>
</dbReference>
<keyword evidence="4" id="KW-1185">Reference proteome</keyword>
<dbReference type="InterPro" id="IPR038610">
    <property type="entry name" value="FliK-like_C_sf"/>
</dbReference>
<feature type="domain" description="Flagellar hook-length control protein-like C-terminal" evidence="2">
    <location>
        <begin position="91"/>
        <end position="166"/>
    </location>
</feature>
<keyword evidence="3" id="KW-0966">Cell projection</keyword>